<dbReference type="AlphaFoldDB" id="A0A0F8XJ75"/>
<proteinExistence type="predicted"/>
<protein>
    <submittedName>
        <fullName evidence="1">Uncharacterized protein</fullName>
    </submittedName>
</protein>
<gene>
    <name evidence="1" type="ORF">LCGC14_3017390</name>
</gene>
<accession>A0A0F8XJ75</accession>
<evidence type="ECO:0000313" key="1">
    <source>
        <dbReference type="EMBL" id="KKK61135.1"/>
    </source>
</evidence>
<feature type="non-terminal residue" evidence="1">
    <location>
        <position position="69"/>
    </location>
</feature>
<comment type="caution">
    <text evidence="1">The sequence shown here is derived from an EMBL/GenBank/DDBJ whole genome shotgun (WGS) entry which is preliminary data.</text>
</comment>
<dbReference type="EMBL" id="LAZR01062626">
    <property type="protein sequence ID" value="KKK61135.1"/>
    <property type="molecule type" value="Genomic_DNA"/>
</dbReference>
<sequence length="69" mass="8080">MTTEQKKLLAETGKKLQKAFPDFFGFIRFNMAKPRDYTLANLEQCLALEYDGTLIKDLGNRMNSTKYRR</sequence>
<reference evidence="1" key="1">
    <citation type="journal article" date="2015" name="Nature">
        <title>Complex archaea that bridge the gap between prokaryotes and eukaryotes.</title>
        <authorList>
            <person name="Spang A."/>
            <person name="Saw J.H."/>
            <person name="Jorgensen S.L."/>
            <person name="Zaremba-Niedzwiedzka K."/>
            <person name="Martijn J."/>
            <person name="Lind A.E."/>
            <person name="van Eijk R."/>
            <person name="Schleper C."/>
            <person name="Guy L."/>
            <person name="Ettema T.J."/>
        </authorList>
    </citation>
    <scope>NUCLEOTIDE SEQUENCE</scope>
</reference>
<name>A0A0F8XJ75_9ZZZZ</name>
<organism evidence="1">
    <name type="scientific">marine sediment metagenome</name>
    <dbReference type="NCBI Taxonomy" id="412755"/>
    <lineage>
        <taxon>unclassified sequences</taxon>
        <taxon>metagenomes</taxon>
        <taxon>ecological metagenomes</taxon>
    </lineage>
</organism>